<organism evidence="2">
    <name type="scientific">Cacopsylla melanoneura</name>
    <dbReference type="NCBI Taxonomy" id="428564"/>
    <lineage>
        <taxon>Eukaryota</taxon>
        <taxon>Metazoa</taxon>
        <taxon>Ecdysozoa</taxon>
        <taxon>Arthropoda</taxon>
        <taxon>Hexapoda</taxon>
        <taxon>Insecta</taxon>
        <taxon>Pterygota</taxon>
        <taxon>Neoptera</taxon>
        <taxon>Paraneoptera</taxon>
        <taxon>Hemiptera</taxon>
        <taxon>Sternorrhyncha</taxon>
        <taxon>Psylloidea</taxon>
        <taxon>Psyllidae</taxon>
        <taxon>Psyllinae</taxon>
        <taxon>Cacopsylla</taxon>
    </lineage>
</organism>
<name>A0A8D8LMD6_9HEMI</name>
<keyword evidence="1" id="KW-0472">Membrane</keyword>
<sequence>MLILEIFFLLILELFFLLILEITGPKALQVSLSVLILEITGLKTLQVSLSVLTSSKLCIGGLISIRSSSSECMSNMRGLNGSSSSERVWSCAGSLNLLFLQGDTVAKPNPLLGVSMSWLVALNGPV</sequence>
<dbReference type="EMBL" id="HBUF01012225">
    <property type="protein sequence ID" value="CAG6608567.1"/>
    <property type="molecule type" value="Transcribed_RNA"/>
</dbReference>
<evidence type="ECO:0000256" key="1">
    <source>
        <dbReference type="SAM" id="Phobius"/>
    </source>
</evidence>
<dbReference type="EMBL" id="HBUF01012226">
    <property type="protein sequence ID" value="CAG6608568.1"/>
    <property type="molecule type" value="Transcribed_RNA"/>
</dbReference>
<keyword evidence="1" id="KW-0812">Transmembrane</keyword>
<evidence type="ECO:0000313" key="2">
    <source>
        <dbReference type="EMBL" id="CAG6608567.1"/>
    </source>
</evidence>
<feature type="transmembrane region" description="Helical" evidence="1">
    <location>
        <begin position="6"/>
        <end position="23"/>
    </location>
</feature>
<protein>
    <submittedName>
        <fullName evidence="2">Uncharacterized protein</fullName>
    </submittedName>
</protein>
<proteinExistence type="predicted"/>
<accession>A0A8D8LMD6</accession>
<reference evidence="2" key="1">
    <citation type="submission" date="2021-05" db="EMBL/GenBank/DDBJ databases">
        <authorList>
            <person name="Alioto T."/>
            <person name="Alioto T."/>
            <person name="Gomez Garrido J."/>
        </authorList>
    </citation>
    <scope>NUCLEOTIDE SEQUENCE</scope>
</reference>
<keyword evidence="1" id="KW-1133">Transmembrane helix</keyword>
<dbReference type="AlphaFoldDB" id="A0A8D8LMD6"/>